<feature type="region of interest" description="Disordered" evidence="1">
    <location>
        <begin position="1"/>
        <end position="62"/>
    </location>
</feature>
<dbReference type="AlphaFoldDB" id="A0A2J8U390"/>
<evidence type="ECO:0000313" key="2">
    <source>
        <dbReference type="EMBL" id="PNJ39740.1"/>
    </source>
</evidence>
<comment type="caution">
    <text evidence="2">The sequence shown here is derived from an EMBL/GenBank/DDBJ whole genome shotgun (WGS) entry which is preliminary data.</text>
</comment>
<sequence length="62" mass="6994">LKSEGKTETTMRVGNSQTKVKGEDLKNIPLEKETRKSLVSDSGGQRTSDKIQEYPQLREETI</sequence>
<proteinExistence type="predicted"/>
<dbReference type="EMBL" id="NDHI03003473">
    <property type="protein sequence ID" value="PNJ39740.1"/>
    <property type="molecule type" value="Genomic_DNA"/>
</dbReference>
<name>A0A2J8U390_PONAB</name>
<feature type="compositionally biased region" description="Basic and acidic residues" evidence="1">
    <location>
        <begin position="47"/>
        <end position="62"/>
    </location>
</feature>
<accession>A0A2J8U390</accession>
<gene>
    <name evidence="2" type="ORF">CR201_G0030693</name>
</gene>
<evidence type="ECO:0000256" key="1">
    <source>
        <dbReference type="SAM" id="MobiDB-lite"/>
    </source>
</evidence>
<feature type="non-terminal residue" evidence="2">
    <location>
        <position position="1"/>
    </location>
</feature>
<organism evidence="2">
    <name type="scientific">Pongo abelii</name>
    <name type="common">Sumatran orangutan</name>
    <name type="synonym">Pongo pygmaeus abelii</name>
    <dbReference type="NCBI Taxonomy" id="9601"/>
    <lineage>
        <taxon>Eukaryota</taxon>
        <taxon>Metazoa</taxon>
        <taxon>Chordata</taxon>
        <taxon>Craniata</taxon>
        <taxon>Vertebrata</taxon>
        <taxon>Euteleostomi</taxon>
        <taxon>Mammalia</taxon>
        <taxon>Eutheria</taxon>
        <taxon>Euarchontoglires</taxon>
        <taxon>Primates</taxon>
        <taxon>Haplorrhini</taxon>
        <taxon>Catarrhini</taxon>
        <taxon>Hominidae</taxon>
        <taxon>Pongo</taxon>
    </lineage>
</organism>
<dbReference type="PANTHER" id="PTHR22035:SF4">
    <property type="entry name" value="COILED-COIL DOMAIN-CONTAINING PROTEIN 7"/>
    <property type="match status" value="1"/>
</dbReference>
<dbReference type="InterPro" id="IPR029272">
    <property type="entry name" value="CCDC7"/>
</dbReference>
<feature type="compositionally biased region" description="Basic and acidic residues" evidence="1">
    <location>
        <begin position="20"/>
        <end position="38"/>
    </location>
</feature>
<protein>
    <submittedName>
        <fullName evidence="2">CCDC7 isoform 1</fullName>
    </submittedName>
</protein>
<reference evidence="2" key="1">
    <citation type="submission" date="2017-12" db="EMBL/GenBank/DDBJ databases">
        <title>High-resolution comparative analysis of great ape genomes.</title>
        <authorList>
            <person name="Pollen A."/>
            <person name="Hastie A."/>
            <person name="Hormozdiari F."/>
            <person name="Dougherty M."/>
            <person name="Liu R."/>
            <person name="Chaisson M."/>
            <person name="Hoppe E."/>
            <person name="Hill C."/>
            <person name="Pang A."/>
            <person name="Hillier L."/>
            <person name="Baker C."/>
            <person name="Armstrong J."/>
            <person name="Shendure J."/>
            <person name="Paten B."/>
            <person name="Wilson R."/>
            <person name="Chao H."/>
            <person name="Schneider V."/>
            <person name="Ventura M."/>
            <person name="Kronenberg Z."/>
            <person name="Murali S."/>
            <person name="Gordon D."/>
            <person name="Cantsilieris S."/>
            <person name="Munson K."/>
            <person name="Nelson B."/>
            <person name="Raja A."/>
            <person name="Underwood J."/>
            <person name="Diekhans M."/>
            <person name="Fiddes I."/>
            <person name="Haussler D."/>
            <person name="Eichler E."/>
        </authorList>
    </citation>
    <scope>NUCLEOTIDE SEQUENCE [LARGE SCALE GENOMIC DNA]</scope>
    <source>
        <strain evidence="2">Susie</strain>
    </source>
</reference>
<dbReference type="PANTHER" id="PTHR22035">
    <property type="entry name" value="COILED-COIL DOMAIN-CONTAINING PROTEIN 7"/>
    <property type="match status" value="1"/>
</dbReference>
<feature type="compositionally biased region" description="Polar residues" evidence="1">
    <location>
        <begin position="10"/>
        <end position="19"/>
    </location>
</feature>